<keyword evidence="1" id="KW-1133">Transmembrane helix</keyword>
<feature type="transmembrane region" description="Helical" evidence="1">
    <location>
        <begin position="41"/>
        <end position="60"/>
    </location>
</feature>
<feature type="transmembrane region" description="Helical" evidence="1">
    <location>
        <begin position="142"/>
        <end position="160"/>
    </location>
</feature>
<evidence type="ECO:0000256" key="1">
    <source>
        <dbReference type="SAM" id="Phobius"/>
    </source>
</evidence>
<dbReference type="AlphaFoldDB" id="A0A1G2U1A8"/>
<comment type="caution">
    <text evidence="2">The sequence shown here is derived from an EMBL/GenBank/DDBJ whole genome shotgun (WGS) entry which is preliminary data.</text>
</comment>
<name>A0A1G2U1A8_9BACT</name>
<evidence type="ECO:0000313" key="2">
    <source>
        <dbReference type="EMBL" id="OHB03287.1"/>
    </source>
</evidence>
<keyword evidence="1" id="KW-0472">Membrane</keyword>
<protein>
    <submittedName>
        <fullName evidence="2">Uncharacterized protein</fullName>
    </submittedName>
</protein>
<gene>
    <name evidence="2" type="ORF">A2920_00225</name>
</gene>
<sequence>MVTTYLLSGAPQEETNGKIGPAPDTTISIVAGTLEKGVSGWWWLLLIVLLVAATAVSIIVTSKEKGAANNAGYYKGSRMAMGGVVLIVLANMIFSAFWGELYTSFFADKSFFFGVHACLLAIACFPILWGNDGGKKRDLGKVGVVVFSLLLLAAVGWKTVDAISTKFKGSQTPDSGIRELTLGSGISSSSRNWRDMKGPDQDSVNLLVRASSLSPEEQDSVIRFIACESEYTQYSDSTRSLALRGKKDSLDRGAAQINIGEHPHLKDSVETLRANVAAAIGLFQEHGSTPWAKTRGCWGNGVQVADTRLVRTVADVTLEAPAMASPTDTVWSDTVFTRGRGITWDPVGGGRRFFVKAKKFRSATIQTFEMHPERDRVGNTIDFYPEWVLFAASDRTPFEVDVTLHKVIR</sequence>
<keyword evidence="1" id="KW-0812">Transmembrane</keyword>
<evidence type="ECO:0000313" key="3">
    <source>
        <dbReference type="Proteomes" id="UP000179283"/>
    </source>
</evidence>
<feature type="transmembrane region" description="Helical" evidence="1">
    <location>
        <begin position="80"/>
        <end position="99"/>
    </location>
</feature>
<reference evidence="2 3" key="1">
    <citation type="journal article" date="2016" name="Nat. Commun.">
        <title>Thousands of microbial genomes shed light on interconnected biogeochemical processes in an aquifer system.</title>
        <authorList>
            <person name="Anantharaman K."/>
            <person name="Brown C.T."/>
            <person name="Hug L.A."/>
            <person name="Sharon I."/>
            <person name="Castelle C.J."/>
            <person name="Probst A.J."/>
            <person name="Thomas B.C."/>
            <person name="Singh A."/>
            <person name="Wilkins M.J."/>
            <person name="Karaoz U."/>
            <person name="Brodie E.L."/>
            <person name="Williams K.H."/>
            <person name="Hubbard S.S."/>
            <person name="Banfield J.F."/>
        </authorList>
    </citation>
    <scope>NUCLEOTIDE SEQUENCE [LARGE SCALE GENOMIC DNA]</scope>
</reference>
<organism evidence="2 3">
    <name type="scientific">Candidatus Zambryskibacteria bacterium RIFCSPLOWO2_01_FULL_43_17</name>
    <dbReference type="NCBI Taxonomy" id="1802760"/>
    <lineage>
        <taxon>Bacteria</taxon>
        <taxon>Candidatus Zambryskiibacteriota</taxon>
    </lineage>
</organism>
<accession>A0A1G2U1A8</accession>
<proteinExistence type="predicted"/>
<dbReference type="EMBL" id="MHWD01000024">
    <property type="protein sequence ID" value="OHB03287.1"/>
    <property type="molecule type" value="Genomic_DNA"/>
</dbReference>
<dbReference type="Proteomes" id="UP000179283">
    <property type="component" value="Unassembled WGS sequence"/>
</dbReference>
<feature type="transmembrane region" description="Helical" evidence="1">
    <location>
        <begin position="111"/>
        <end position="130"/>
    </location>
</feature>